<feature type="region of interest" description="Disordered" evidence="1">
    <location>
        <begin position="71"/>
        <end position="90"/>
    </location>
</feature>
<dbReference type="EMBL" id="GDHC01013235">
    <property type="protein sequence ID" value="JAQ05394.1"/>
    <property type="molecule type" value="Transcribed_RNA"/>
</dbReference>
<proteinExistence type="predicted"/>
<dbReference type="InterPro" id="IPR031961">
    <property type="entry name" value="DUF4780"/>
</dbReference>
<feature type="domain" description="DUF4780" evidence="2">
    <location>
        <begin position="172"/>
        <end position="339"/>
    </location>
</feature>
<sequence length="351" mass="38883">MNEANIINEPNNMNDSNNINKPNNEIHQEPSLQGQGVESVGSTDLVSETALPKTEVQKSALTEGLAPITSLSSTNLDKPKTRLSGAQKRRLKKARKTAAGLWTPEKPSKTLNITSEETSSIAVNAPGMSTQISEPVEIKRSRWNTLSECTLTEPQSQSYRSTRQTVPNNATAEGYRMAVIPARYPDTQLNQAQAELVQYKILEAVDNAAVAPQFFGAKFIAGVLWIHCANDVTKHWLVELVERLPALWEGARLMTVSSKDLPRRPKVLVWIPDARVTIDVVKARLSRQNAGLMTAEWHLMSRRRAANGQTFAFSIDQKSFDALTTLKFTAFWGLGRVTFQNLKGEKLTTDA</sequence>
<reference evidence="3" key="1">
    <citation type="journal article" date="2016" name="Gigascience">
        <title>De novo construction of an expanded transcriptome assembly for the western tarnished plant bug, Lygus hesperus.</title>
        <authorList>
            <person name="Tassone E.E."/>
            <person name="Geib S.M."/>
            <person name="Hall B."/>
            <person name="Fabrick J.A."/>
            <person name="Brent C.S."/>
            <person name="Hull J.J."/>
        </authorList>
    </citation>
    <scope>NUCLEOTIDE SEQUENCE</scope>
</reference>
<protein>
    <recommendedName>
        <fullName evidence="2">DUF4780 domain-containing protein</fullName>
    </recommendedName>
</protein>
<dbReference type="AlphaFoldDB" id="A0A146LAN8"/>
<accession>A0A146LAN8</accession>
<feature type="region of interest" description="Disordered" evidence="1">
    <location>
        <begin position="1"/>
        <end position="43"/>
    </location>
</feature>
<evidence type="ECO:0000259" key="2">
    <source>
        <dbReference type="Pfam" id="PF16012"/>
    </source>
</evidence>
<dbReference type="Pfam" id="PF16012">
    <property type="entry name" value="DUF4780"/>
    <property type="match status" value="1"/>
</dbReference>
<evidence type="ECO:0000256" key="1">
    <source>
        <dbReference type="SAM" id="MobiDB-lite"/>
    </source>
</evidence>
<gene>
    <name evidence="3" type="ORF">g.40385</name>
</gene>
<name>A0A146LAN8_LYGHE</name>
<evidence type="ECO:0000313" key="3">
    <source>
        <dbReference type="EMBL" id="JAQ05394.1"/>
    </source>
</evidence>
<organism evidence="3">
    <name type="scientific">Lygus hesperus</name>
    <name type="common">Western plant bug</name>
    <dbReference type="NCBI Taxonomy" id="30085"/>
    <lineage>
        <taxon>Eukaryota</taxon>
        <taxon>Metazoa</taxon>
        <taxon>Ecdysozoa</taxon>
        <taxon>Arthropoda</taxon>
        <taxon>Hexapoda</taxon>
        <taxon>Insecta</taxon>
        <taxon>Pterygota</taxon>
        <taxon>Neoptera</taxon>
        <taxon>Paraneoptera</taxon>
        <taxon>Hemiptera</taxon>
        <taxon>Heteroptera</taxon>
        <taxon>Panheteroptera</taxon>
        <taxon>Cimicomorpha</taxon>
        <taxon>Miridae</taxon>
        <taxon>Mirini</taxon>
        <taxon>Lygus</taxon>
    </lineage>
</organism>
<feature type="compositionally biased region" description="Polar residues" evidence="1">
    <location>
        <begin position="8"/>
        <end position="43"/>
    </location>
</feature>